<feature type="region of interest" description="Disordered" evidence="1">
    <location>
        <begin position="65"/>
        <end position="101"/>
    </location>
</feature>
<comment type="caution">
    <text evidence="2">The sequence shown here is derived from an EMBL/GenBank/DDBJ whole genome shotgun (WGS) entry which is preliminary data.</text>
</comment>
<evidence type="ECO:0000256" key="1">
    <source>
        <dbReference type="SAM" id="MobiDB-lite"/>
    </source>
</evidence>
<name>A0ABQ9G495_9NEOP</name>
<evidence type="ECO:0000313" key="3">
    <source>
        <dbReference type="Proteomes" id="UP001159363"/>
    </source>
</evidence>
<evidence type="ECO:0000313" key="2">
    <source>
        <dbReference type="EMBL" id="KAJ8867033.1"/>
    </source>
</evidence>
<gene>
    <name evidence="2" type="ORF">PR048_032895</name>
</gene>
<accession>A0ABQ9G495</accession>
<reference evidence="2 3" key="1">
    <citation type="submission" date="2023-02" db="EMBL/GenBank/DDBJ databases">
        <title>LHISI_Scaffold_Assembly.</title>
        <authorList>
            <person name="Stuart O.P."/>
            <person name="Cleave R."/>
            <person name="Magrath M.J.L."/>
            <person name="Mikheyev A.S."/>
        </authorList>
    </citation>
    <scope>NUCLEOTIDE SEQUENCE [LARGE SCALE GENOMIC DNA]</scope>
    <source>
        <strain evidence="2">Daus_M_001</strain>
        <tissue evidence="2">Leg muscle</tissue>
    </source>
</reference>
<sequence>MDRADMYNLRQLCTSFGSNFSINENGEKVSWNEIKEIEVEKEEPYEIKYKLRCEANEYSIINVNRRQRGIHSGTRGPTPARPQESVLQRKEIFPSRVKQSI</sequence>
<keyword evidence="3" id="KW-1185">Reference proteome</keyword>
<protein>
    <submittedName>
        <fullName evidence="2">Uncharacterized protein</fullName>
    </submittedName>
</protein>
<proteinExistence type="predicted"/>
<organism evidence="2 3">
    <name type="scientific">Dryococelus australis</name>
    <dbReference type="NCBI Taxonomy" id="614101"/>
    <lineage>
        <taxon>Eukaryota</taxon>
        <taxon>Metazoa</taxon>
        <taxon>Ecdysozoa</taxon>
        <taxon>Arthropoda</taxon>
        <taxon>Hexapoda</taxon>
        <taxon>Insecta</taxon>
        <taxon>Pterygota</taxon>
        <taxon>Neoptera</taxon>
        <taxon>Polyneoptera</taxon>
        <taxon>Phasmatodea</taxon>
        <taxon>Verophasmatodea</taxon>
        <taxon>Anareolatae</taxon>
        <taxon>Phasmatidae</taxon>
        <taxon>Eurycanthinae</taxon>
        <taxon>Dryococelus</taxon>
    </lineage>
</organism>
<dbReference type="Proteomes" id="UP001159363">
    <property type="component" value="Chromosome 15"/>
</dbReference>
<dbReference type="EMBL" id="JARBHB010000016">
    <property type="protein sequence ID" value="KAJ8867033.1"/>
    <property type="molecule type" value="Genomic_DNA"/>
</dbReference>